<reference evidence="3" key="1">
    <citation type="submission" date="2022-08" db="EMBL/GenBank/DDBJ databases">
        <title>The genomic sequence of strain Paenibacillus sp. SCIV0701.</title>
        <authorList>
            <person name="Zhao H."/>
        </authorList>
    </citation>
    <scope>NUCLEOTIDE SEQUENCE</scope>
    <source>
        <strain evidence="3">SCIV0701</strain>
    </source>
</reference>
<dbReference type="InterPro" id="IPR032465">
    <property type="entry name" value="ACMSD"/>
</dbReference>
<comment type="caution">
    <text evidence="3">The sequence shown here is derived from an EMBL/GenBank/DDBJ whole genome shotgun (WGS) entry which is preliminary data.</text>
</comment>
<evidence type="ECO:0000256" key="1">
    <source>
        <dbReference type="ARBA" id="ARBA00023239"/>
    </source>
</evidence>
<gene>
    <name evidence="3" type="ORF">NQZ67_12735</name>
</gene>
<dbReference type="GO" id="GO:0005737">
    <property type="term" value="C:cytoplasm"/>
    <property type="evidence" value="ECO:0007669"/>
    <property type="project" value="TreeGrafter"/>
</dbReference>
<evidence type="ECO:0000259" key="2">
    <source>
        <dbReference type="Pfam" id="PF04909"/>
    </source>
</evidence>
<dbReference type="GO" id="GO:0019748">
    <property type="term" value="P:secondary metabolic process"/>
    <property type="evidence" value="ECO:0007669"/>
    <property type="project" value="TreeGrafter"/>
</dbReference>
<proteinExistence type="predicted"/>
<evidence type="ECO:0000313" key="3">
    <source>
        <dbReference type="EMBL" id="MCR2804746.1"/>
    </source>
</evidence>
<dbReference type="GO" id="GO:0016831">
    <property type="term" value="F:carboxy-lyase activity"/>
    <property type="evidence" value="ECO:0007669"/>
    <property type="project" value="InterPro"/>
</dbReference>
<sequence>MTIIDTHVHLGKSKFSGVESHEADILNAMDRHGVTTSLVMPQPTLDDVRDVHTRIGAMAKQYPGRIYGMASIDPWWDAQQYHEEVKRCVEDMGFVALKLHPLGHNVSPLSPICDKVYEAAAEYGVPVLVHTGTGNPFALPSLLLDAAKRFPSVSFILCHAGFAVYTDEAIVAAKYADNIYLEPSWCPTYTIVKMVKEVGIEKIIMGSDHISNLPVELTKFNHIGLSQEQLDMIFSENPKRIFKLKP</sequence>
<dbReference type="PANTHER" id="PTHR21240:SF28">
    <property type="entry name" value="ISO-OROTATE DECARBOXYLASE (EUROFUNG)"/>
    <property type="match status" value="1"/>
</dbReference>
<organism evidence="3 4">
    <name type="scientific">Paenibacillus soyae</name>
    <dbReference type="NCBI Taxonomy" id="2969249"/>
    <lineage>
        <taxon>Bacteria</taxon>
        <taxon>Bacillati</taxon>
        <taxon>Bacillota</taxon>
        <taxon>Bacilli</taxon>
        <taxon>Bacillales</taxon>
        <taxon>Paenibacillaceae</taxon>
        <taxon>Paenibacillus</taxon>
    </lineage>
</organism>
<dbReference type="AlphaFoldDB" id="A0A9X2MQ21"/>
<dbReference type="InterPro" id="IPR032466">
    <property type="entry name" value="Metal_Hydrolase"/>
</dbReference>
<protein>
    <submittedName>
        <fullName evidence="3">Amidohydrolase family protein</fullName>
    </submittedName>
</protein>
<evidence type="ECO:0000313" key="4">
    <source>
        <dbReference type="Proteomes" id="UP001141950"/>
    </source>
</evidence>
<dbReference type="InterPro" id="IPR006680">
    <property type="entry name" value="Amidohydro-rel"/>
</dbReference>
<dbReference type="GO" id="GO:0016787">
    <property type="term" value="F:hydrolase activity"/>
    <property type="evidence" value="ECO:0007669"/>
    <property type="project" value="InterPro"/>
</dbReference>
<dbReference type="Gene3D" id="3.20.20.140">
    <property type="entry name" value="Metal-dependent hydrolases"/>
    <property type="match status" value="1"/>
</dbReference>
<dbReference type="Pfam" id="PF04909">
    <property type="entry name" value="Amidohydro_2"/>
    <property type="match status" value="1"/>
</dbReference>
<dbReference type="Proteomes" id="UP001141950">
    <property type="component" value="Unassembled WGS sequence"/>
</dbReference>
<dbReference type="RefSeq" id="WP_257446030.1">
    <property type="nucleotide sequence ID" value="NZ_JANIPJ010000008.1"/>
</dbReference>
<keyword evidence="4" id="KW-1185">Reference proteome</keyword>
<dbReference type="EMBL" id="JANIPJ010000008">
    <property type="protein sequence ID" value="MCR2804746.1"/>
    <property type="molecule type" value="Genomic_DNA"/>
</dbReference>
<keyword evidence="1" id="KW-0456">Lyase</keyword>
<name>A0A9X2MQ21_9BACL</name>
<accession>A0A9X2MQ21</accession>
<feature type="domain" description="Amidohydrolase-related" evidence="2">
    <location>
        <begin position="20"/>
        <end position="244"/>
    </location>
</feature>
<dbReference type="SUPFAM" id="SSF51556">
    <property type="entry name" value="Metallo-dependent hydrolases"/>
    <property type="match status" value="1"/>
</dbReference>
<dbReference type="CDD" id="cd01292">
    <property type="entry name" value="metallo-dependent_hydrolases"/>
    <property type="match status" value="1"/>
</dbReference>
<dbReference type="PANTHER" id="PTHR21240">
    <property type="entry name" value="2-AMINO-3-CARBOXYLMUCONATE-6-SEMIALDEHYDE DECARBOXYLASE"/>
    <property type="match status" value="1"/>
</dbReference>